<evidence type="ECO:0000313" key="2">
    <source>
        <dbReference type="Proteomes" id="UP000786662"/>
    </source>
</evidence>
<dbReference type="AlphaFoldDB" id="A0A9D6DP96"/>
<sequence>MKDYIDWLNFWDQLTFPEKNYLIAIYDADQAWPGGGRLESYALVKTETAGLETLGSGKFNALDAALDLKIVPPEPVTLINTAWLPSQALWFLDFKESAKTLVNFFENTTQKKVDGVMVINKDFLRKLSFKESILFDADSANWFYGLSEALARKPNTRWASLAEYLERGFAAHQVQFYFKDVVLEKFAENSNWLLSAKHNLQNDVLGIATASLGEGSPALELMEYKINVFEDGSVMANLNLMLKQPVGGPGRNYFKIHLPKSAQILKAEGFSPKEKLPQFNYAAEGFSSDARIAGGSVVAKGPGGLEIFDEFGLTVAGGWVRLESGARNTLSLEYLLPFKLSRKNSLGDYRLKVFRPHQNQNTPFRFVAVSEKGIQLASLEPNGFVTENLGEYQGNLSEDVELAGTFVFDE</sequence>
<evidence type="ECO:0000313" key="1">
    <source>
        <dbReference type="EMBL" id="MBI2052377.1"/>
    </source>
</evidence>
<dbReference type="InterPro" id="IPR025101">
    <property type="entry name" value="DUF4012"/>
</dbReference>
<dbReference type="Proteomes" id="UP000786662">
    <property type="component" value="Unassembled WGS sequence"/>
</dbReference>
<comment type="caution">
    <text evidence="1">The sequence shown here is derived from an EMBL/GenBank/DDBJ whole genome shotgun (WGS) entry which is preliminary data.</text>
</comment>
<reference evidence="1" key="1">
    <citation type="submission" date="2020-07" db="EMBL/GenBank/DDBJ databases">
        <title>Huge and variable diversity of episymbiotic CPR bacteria and DPANN archaea in groundwater ecosystems.</title>
        <authorList>
            <person name="He C.Y."/>
            <person name="Keren R."/>
            <person name="Whittaker M."/>
            <person name="Farag I.F."/>
            <person name="Doudna J."/>
            <person name="Cate J.H.D."/>
            <person name="Banfield J.F."/>
        </authorList>
    </citation>
    <scope>NUCLEOTIDE SEQUENCE</scope>
    <source>
        <strain evidence="1">NC_groundwater_191_Ag_S-0.1um_45_8</strain>
    </source>
</reference>
<accession>A0A9D6DP96</accession>
<dbReference type="Pfam" id="PF13196">
    <property type="entry name" value="DUF4012"/>
    <property type="match status" value="1"/>
</dbReference>
<organism evidence="1 2">
    <name type="scientific">Candidatus Sungiibacteriota bacterium</name>
    <dbReference type="NCBI Taxonomy" id="2750080"/>
    <lineage>
        <taxon>Bacteria</taxon>
        <taxon>Candidatus Sungiibacteriota</taxon>
    </lineage>
</organism>
<proteinExistence type="predicted"/>
<dbReference type="EMBL" id="JACOYY010000049">
    <property type="protein sequence ID" value="MBI2052377.1"/>
    <property type="molecule type" value="Genomic_DNA"/>
</dbReference>
<protein>
    <submittedName>
        <fullName evidence="1">DUF4012 domain-containing protein</fullName>
    </submittedName>
</protein>
<name>A0A9D6DP96_9BACT</name>
<gene>
    <name evidence="1" type="ORF">HYT38_01710</name>
</gene>